<evidence type="ECO:0000313" key="3">
    <source>
        <dbReference type="Proteomes" id="UP000777784"/>
    </source>
</evidence>
<dbReference type="EMBL" id="JAHJDP010000023">
    <property type="protein sequence ID" value="MBU2690198.1"/>
    <property type="molecule type" value="Genomic_DNA"/>
</dbReference>
<comment type="caution">
    <text evidence="2">The sequence shown here is derived from an EMBL/GenBank/DDBJ whole genome shotgun (WGS) entry which is preliminary data.</text>
</comment>
<evidence type="ECO:0000313" key="2">
    <source>
        <dbReference type="EMBL" id="MBU2690198.1"/>
    </source>
</evidence>
<accession>A0A948RSI1</accession>
<dbReference type="Proteomes" id="UP000777784">
    <property type="component" value="Unassembled WGS sequence"/>
</dbReference>
<reference evidence="2" key="1">
    <citation type="submission" date="2021-05" db="EMBL/GenBank/DDBJ databases">
        <title>Energy efficiency and biological interactions define the core microbiome of deep oligotrophic groundwater.</title>
        <authorList>
            <person name="Mehrshad M."/>
            <person name="Lopez-Fernandez M."/>
            <person name="Bell E."/>
            <person name="Bernier-Latmani R."/>
            <person name="Bertilsson S."/>
            <person name="Dopson M."/>
        </authorList>
    </citation>
    <scope>NUCLEOTIDE SEQUENCE</scope>
    <source>
        <strain evidence="2">Modern_marine.mb.64</strain>
    </source>
</reference>
<protein>
    <recommendedName>
        <fullName evidence="4">ZU5 domain-containing protein</fullName>
    </recommendedName>
</protein>
<evidence type="ECO:0008006" key="4">
    <source>
        <dbReference type="Google" id="ProtNLM"/>
    </source>
</evidence>
<feature type="transmembrane region" description="Helical" evidence="1">
    <location>
        <begin position="7"/>
        <end position="25"/>
    </location>
</feature>
<dbReference type="AlphaFoldDB" id="A0A948RSI1"/>
<keyword evidence="1" id="KW-0812">Transmembrane</keyword>
<dbReference type="PROSITE" id="PS51257">
    <property type="entry name" value="PROKAR_LIPOPROTEIN"/>
    <property type="match status" value="1"/>
</dbReference>
<sequence>MRKINSYRVFIPATFAAVIVLMIVGCSDDNSMEPTAAAPQFARIIDGSIESDASMVRSLTPEKKTVTDEGDGSQEYTMESYPIDPKVGGEYTQGRFTLTVPPGATGDTLNLTVKDLTSDRGQVIVELGPHGVEFDQRVTLTIDLSGTTLADYSDVTIYWYNEETGEWVDMNGTYDPMTRSVSAELEHFSLYGGGRAGW</sequence>
<keyword evidence="1" id="KW-0472">Membrane</keyword>
<organism evidence="2 3">
    <name type="scientific">Eiseniibacteriota bacterium</name>
    <dbReference type="NCBI Taxonomy" id="2212470"/>
    <lineage>
        <taxon>Bacteria</taxon>
        <taxon>Candidatus Eiseniibacteriota</taxon>
    </lineage>
</organism>
<name>A0A948RSI1_UNCEI</name>
<proteinExistence type="predicted"/>
<gene>
    <name evidence="2" type="ORF">KJ970_04660</name>
</gene>
<evidence type="ECO:0000256" key="1">
    <source>
        <dbReference type="SAM" id="Phobius"/>
    </source>
</evidence>
<keyword evidence="1" id="KW-1133">Transmembrane helix</keyword>